<evidence type="ECO:0000256" key="3">
    <source>
        <dbReference type="ARBA" id="ARBA00012646"/>
    </source>
</evidence>
<reference evidence="9" key="1">
    <citation type="submission" date="2015-10" db="EMBL/GenBank/DDBJ databases">
        <authorList>
            <person name="Devillers H."/>
        </authorList>
    </citation>
    <scope>NUCLEOTIDE SEQUENCE [LARGE SCALE GENOMIC DNA]</scope>
</reference>
<evidence type="ECO:0000313" key="9">
    <source>
        <dbReference type="Proteomes" id="UP000236544"/>
    </source>
</evidence>
<keyword evidence="9" id="KW-1185">Reference proteome</keyword>
<feature type="disulfide bond" evidence="7">
    <location>
        <begin position="454"/>
        <end position="462"/>
    </location>
</feature>
<dbReference type="Pfam" id="PF00328">
    <property type="entry name" value="His_Phos_2"/>
    <property type="match status" value="1"/>
</dbReference>
<dbReference type="AlphaFoldDB" id="A0A0P1KUW5"/>
<feature type="disulfide bond" evidence="7">
    <location>
        <begin position="110"/>
        <end position="434"/>
    </location>
</feature>
<evidence type="ECO:0000313" key="8">
    <source>
        <dbReference type="EMBL" id="CUS23011.1"/>
    </source>
</evidence>
<dbReference type="GO" id="GO:0009277">
    <property type="term" value="C:fungal-type cell wall"/>
    <property type="evidence" value="ECO:0007669"/>
    <property type="project" value="TreeGrafter"/>
</dbReference>
<proteinExistence type="inferred from homology"/>
<keyword evidence="7" id="KW-1015">Disulfide bond</keyword>
<dbReference type="OrthoDB" id="6509975at2759"/>
<evidence type="ECO:0000256" key="6">
    <source>
        <dbReference type="PIRSR" id="PIRSR000894-1"/>
    </source>
</evidence>
<feature type="disulfide bond" evidence="7">
    <location>
        <begin position="261"/>
        <end position="484"/>
    </location>
</feature>
<evidence type="ECO:0000256" key="4">
    <source>
        <dbReference type="ARBA" id="ARBA00022801"/>
    </source>
</evidence>
<name>A0A0P1KUW5_9SACH</name>
<dbReference type="PANTHER" id="PTHR20963:SF18">
    <property type="entry name" value="ACID PHOSPHATASE PHO11-RELATED"/>
    <property type="match status" value="1"/>
</dbReference>
<organism evidence="8 9">
    <name type="scientific">Lachancea quebecensis</name>
    <dbReference type="NCBI Taxonomy" id="1654605"/>
    <lineage>
        <taxon>Eukaryota</taxon>
        <taxon>Fungi</taxon>
        <taxon>Dikarya</taxon>
        <taxon>Ascomycota</taxon>
        <taxon>Saccharomycotina</taxon>
        <taxon>Saccharomycetes</taxon>
        <taxon>Saccharomycetales</taxon>
        <taxon>Saccharomycetaceae</taxon>
        <taxon>Lachancea</taxon>
    </lineage>
</organism>
<feature type="active site" description="Proton donor" evidence="6">
    <location>
        <position position="384"/>
    </location>
</feature>
<dbReference type="Proteomes" id="UP000236544">
    <property type="component" value="Unassembled WGS sequence"/>
</dbReference>
<evidence type="ECO:0000256" key="1">
    <source>
        <dbReference type="ARBA" id="ARBA00000032"/>
    </source>
</evidence>
<evidence type="ECO:0000256" key="5">
    <source>
        <dbReference type="ARBA" id="ARBA00023180"/>
    </source>
</evidence>
<dbReference type="PROSITE" id="PS00616">
    <property type="entry name" value="HIS_ACID_PHOSPHAT_1"/>
    <property type="match status" value="1"/>
</dbReference>
<dbReference type="InterPro" id="IPR016274">
    <property type="entry name" value="Histidine_acid_Pase_euk"/>
</dbReference>
<keyword evidence="4" id="KW-0378">Hydrolase</keyword>
<sequence length="513" mass="57988">MTKSTECGAITGLYLNSRLFYLQCPTPLFTIFVLSPHCSTAMIELKNRLIRGSICFAILQATEALVVPRSVSDFHKIGTQDDLFPFLAGDGPYFSYPGDYGIPVELPTGCKLSQVQLLARHGERYPTKNKAKKLSKTWGKLQEYSKKFNGSLSFLNEDYRFFIESSDVLEMETTTTNSVNAINPYTGEMDAKKHAQEFLALYGELLDPSKEFAVFAASSQRVHDTAKYFIESLGSDYNISLQVVSEEPESGANNLSPGYSCPAWDADEFSEITDSFSTDYLKEISIRLNNENKGLNLTSSDATNLFAWCAFELNARGFSDVCNIFTREEFLNYAYQDDLESYYQDGPGNPMIQAVGTNLFNASVELLKQSEELSQRAWLSFTHDTDILNYLTTIGLFDDGKKLNATHVPFRDHVFHKSWMIPQGARVYTQKFQCQNDSYVRYVVNDAVIPIESCSSGPGFSCEIEEFYQYAEQRMAGQDFFKVCNTSSVSNVTDLTFYWDWETKNYNSTLLKA</sequence>
<comment type="similarity">
    <text evidence="2">Belongs to the histidine acid phosphatase family.</text>
</comment>
<dbReference type="PIRSF" id="PIRSF000894">
    <property type="entry name" value="Acid_phosphatase"/>
    <property type="match status" value="1"/>
</dbReference>
<dbReference type="InterPro" id="IPR033379">
    <property type="entry name" value="Acid_Pase_AS"/>
</dbReference>
<dbReference type="InterPro" id="IPR029033">
    <property type="entry name" value="His_PPase_superfam"/>
</dbReference>
<feature type="active site" description="Nucleophile" evidence="6">
    <location>
        <position position="121"/>
    </location>
</feature>
<accession>A0A0P1KUW5</accession>
<gene>
    <name evidence="8" type="ORF">LAQU0_S08e00166g</name>
</gene>
<dbReference type="Gene3D" id="3.40.50.1240">
    <property type="entry name" value="Phosphoglycerate mutase-like"/>
    <property type="match status" value="1"/>
</dbReference>
<feature type="disulfide bond" evidence="7">
    <location>
        <begin position="309"/>
        <end position="322"/>
    </location>
</feature>
<dbReference type="EMBL" id="LN890539">
    <property type="protein sequence ID" value="CUS23011.1"/>
    <property type="molecule type" value="Genomic_DNA"/>
</dbReference>
<dbReference type="PANTHER" id="PTHR20963">
    <property type="entry name" value="MULTIPLE INOSITOL POLYPHOSPHATE PHOSPHATASE-RELATED"/>
    <property type="match status" value="1"/>
</dbReference>
<dbReference type="CDD" id="cd07061">
    <property type="entry name" value="HP_HAP_like"/>
    <property type="match status" value="1"/>
</dbReference>
<dbReference type="EC" id="3.1.3.2" evidence="3"/>
<evidence type="ECO:0000256" key="2">
    <source>
        <dbReference type="ARBA" id="ARBA00005375"/>
    </source>
</evidence>
<dbReference type="SUPFAM" id="SSF53254">
    <property type="entry name" value="Phosphoglycerate mutase-like"/>
    <property type="match status" value="1"/>
</dbReference>
<dbReference type="FunFam" id="3.40.50.1240:FF:000021">
    <property type="entry name" value="Acid phosphatase"/>
    <property type="match status" value="1"/>
</dbReference>
<keyword evidence="5" id="KW-0325">Glycoprotein</keyword>
<dbReference type="InterPro" id="IPR000560">
    <property type="entry name" value="His_Pase_clade-2"/>
</dbReference>
<evidence type="ECO:0000256" key="7">
    <source>
        <dbReference type="PIRSR" id="PIRSR000894-2"/>
    </source>
</evidence>
<dbReference type="GO" id="GO:0003993">
    <property type="term" value="F:acid phosphatase activity"/>
    <property type="evidence" value="ECO:0007669"/>
    <property type="project" value="UniProtKB-EC"/>
</dbReference>
<protein>
    <recommendedName>
        <fullName evidence="3">acid phosphatase</fullName>
        <ecNumber evidence="3">3.1.3.2</ecNumber>
    </recommendedName>
</protein>
<comment type="catalytic activity">
    <reaction evidence="1">
        <text>a phosphate monoester + H2O = an alcohol + phosphate</text>
        <dbReference type="Rhea" id="RHEA:15017"/>
        <dbReference type="ChEBI" id="CHEBI:15377"/>
        <dbReference type="ChEBI" id="CHEBI:30879"/>
        <dbReference type="ChEBI" id="CHEBI:43474"/>
        <dbReference type="ChEBI" id="CHEBI:67140"/>
        <dbReference type="EC" id="3.1.3.2"/>
    </reaction>
</comment>